<keyword evidence="3" id="KW-1003">Cell membrane</keyword>
<feature type="transmembrane region" description="Helical" evidence="7">
    <location>
        <begin position="30"/>
        <end position="55"/>
    </location>
</feature>
<comment type="caution">
    <text evidence="9">The sequence shown here is derived from an EMBL/GenBank/DDBJ whole genome shotgun (WGS) entry which is preliminary data.</text>
</comment>
<evidence type="ECO:0000313" key="9">
    <source>
        <dbReference type="EMBL" id="TGA98951.1"/>
    </source>
</evidence>
<dbReference type="OrthoDB" id="9775268at2"/>
<dbReference type="InterPro" id="IPR036259">
    <property type="entry name" value="MFS_trans_sf"/>
</dbReference>
<feature type="domain" description="Major facilitator superfamily (MFS) profile" evidence="8">
    <location>
        <begin position="10"/>
        <end position="396"/>
    </location>
</feature>
<dbReference type="Pfam" id="PF07690">
    <property type="entry name" value="MFS_1"/>
    <property type="match status" value="1"/>
</dbReference>
<dbReference type="PROSITE" id="PS50850">
    <property type="entry name" value="MFS"/>
    <property type="match status" value="1"/>
</dbReference>
<dbReference type="SUPFAM" id="SSF103473">
    <property type="entry name" value="MFS general substrate transporter"/>
    <property type="match status" value="1"/>
</dbReference>
<evidence type="ECO:0000259" key="8">
    <source>
        <dbReference type="PROSITE" id="PS50850"/>
    </source>
</evidence>
<evidence type="ECO:0000256" key="4">
    <source>
        <dbReference type="ARBA" id="ARBA00022692"/>
    </source>
</evidence>
<evidence type="ECO:0000256" key="5">
    <source>
        <dbReference type="ARBA" id="ARBA00022989"/>
    </source>
</evidence>
<sequence>MILLLRQNNSYCKLFFSGLINGIGDRFSQVAMLTMLLTLTGSGLSIGVVMMLRLLPFLLFAPIGGRLSDFFPRKRILVITDLGRIVFALSFLLVQSQSEIWIIYLSAFILAVGEAIYSPARTSLVPFSVSKENYGKVNSMEQVMTGIVLIFGALAGGIVTFILGSNIAFWLNGISFLIAALINATIKNENKVENISRKLKGENTYISQIKEVIKNSFPLKLIIIYILLVSLITGIDNILISIYAVKIFHLGEFGVGLFYGALGIGLFCSFYLTSYLRSRFILTGLLCLGLEGTMLVILSVNSIVTLAFIIFCLTAFFSGTCNTCFNTMLMKNIPEQLRGTLFGVIQAVSNTLLAISMFFAGILLGYVSPRVLGFLGGVSFVFISIILFILLISHEYGIRLRKKLRP</sequence>
<accession>A0A4Z0GRY8</accession>
<keyword evidence="4 7" id="KW-0812">Transmembrane</keyword>
<feature type="transmembrane region" description="Helical" evidence="7">
    <location>
        <begin position="100"/>
        <end position="117"/>
    </location>
</feature>
<feature type="transmembrane region" description="Helical" evidence="7">
    <location>
        <begin position="143"/>
        <end position="163"/>
    </location>
</feature>
<feature type="transmembrane region" description="Helical" evidence="7">
    <location>
        <begin position="256"/>
        <end position="273"/>
    </location>
</feature>
<organism evidence="9 10">
    <name type="scientific">Sporolactobacillus shoreae</name>
    <dbReference type="NCBI Taxonomy" id="1465501"/>
    <lineage>
        <taxon>Bacteria</taxon>
        <taxon>Bacillati</taxon>
        <taxon>Bacillota</taxon>
        <taxon>Bacilli</taxon>
        <taxon>Bacillales</taxon>
        <taxon>Sporolactobacillaceae</taxon>
        <taxon>Sporolactobacillus</taxon>
    </lineage>
</organism>
<proteinExistence type="predicted"/>
<dbReference type="InterPro" id="IPR022324">
    <property type="entry name" value="Bacilysin_exporter_BacE_put"/>
</dbReference>
<evidence type="ECO:0000256" key="3">
    <source>
        <dbReference type="ARBA" id="ARBA00022475"/>
    </source>
</evidence>
<dbReference type="AlphaFoldDB" id="A0A4Z0GRY8"/>
<dbReference type="GO" id="GO:0005886">
    <property type="term" value="C:plasma membrane"/>
    <property type="evidence" value="ECO:0007669"/>
    <property type="project" value="UniProtKB-SubCell"/>
</dbReference>
<dbReference type="InterPro" id="IPR011701">
    <property type="entry name" value="MFS"/>
</dbReference>
<keyword evidence="10" id="KW-1185">Reference proteome</keyword>
<dbReference type="InterPro" id="IPR020846">
    <property type="entry name" value="MFS_dom"/>
</dbReference>
<feature type="transmembrane region" description="Helical" evidence="7">
    <location>
        <begin position="76"/>
        <end position="94"/>
    </location>
</feature>
<evidence type="ECO:0000256" key="6">
    <source>
        <dbReference type="ARBA" id="ARBA00023136"/>
    </source>
</evidence>
<reference evidence="9 10" key="1">
    <citation type="journal article" date="2015" name="Int. J. Syst. Evol. Microbiol.">
        <title>Sporolactobacillus shoreae sp. nov. and Sporolactobacillus spathodeae sp. nov., two spore-forming lactic acid bacteria isolated from tree barks in Thailand.</title>
        <authorList>
            <person name="Thamacharoensuk T."/>
            <person name="Kitahara M."/>
            <person name="Ohkuma M."/>
            <person name="Thongchul N."/>
            <person name="Tanasupawat S."/>
        </authorList>
    </citation>
    <scope>NUCLEOTIDE SEQUENCE [LARGE SCALE GENOMIC DNA]</scope>
    <source>
        <strain evidence="9 10">BK92</strain>
    </source>
</reference>
<feature type="transmembrane region" description="Helical" evidence="7">
    <location>
        <begin position="372"/>
        <end position="393"/>
    </location>
</feature>
<dbReference type="PANTHER" id="PTHR43266">
    <property type="entry name" value="MACROLIDE-EFFLUX PROTEIN"/>
    <property type="match status" value="1"/>
</dbReference>
<evidence type="ECO:0000256" key="2">
    <source>
        <dbReference type="ARBA" id="ARBA00022448"/>
    </source>
</evidence>
<keyword evidence="2" id="KW-0813">Transport</keyword>
<feature type="transmembrane region" description="Helical" evidence="7">
    <location>
        <begin position="222"/>
        <end position="244"/>
    </location>
</feature>
<gene>
    <name evidence="9" type="ORF">E4665_06400</name>
</gene>
<dbReference type="Proteomes" id="UP000298347">
    <property type="component" value="Unassembled WGS sequence"/>
</dbReference>
<name>A0A4Z0GRY8_9BACL</name>
<keyword evidence="6 7" id="KW-0472">Membrane</keyword>
<dbReference type="PRINTS" id="PR01988">
    <property type="entry name" value="EXPORTERBACE"/>
</dbReference>
<dbReference type="Gene3D" id="1.20.1250.20">
    <property type="entry name" value="MFS general substrate transporter like domains"/>
    <property type="match status" value="1"/>
</dbReference>
<comment type="subcellular location">
    <subcellularLocation>
        <location evidence="1">Cell membrane</location>
        <topology evidence="1">Multi-pass membrane protein</topology>
    </subcellularLocation>
</comment>
<dbReference type="GO" id="GO:0022857">
    <property type="term" value="F:transmembrane transporter activity"/>
    <property type="evidence" value="ECO:0007669"/>
    <property type="project" value="InterPro"/>
</dbReference>
<feature type="transmembrane region" description="Helical" evidence="7">
    <location>
        <begin position="306"/>
        <end position="329"/>
    </location>
</feature>
<feature type="transmembrane region" description="Helical" evidence="7">
    <location>
        <begin position="169"/>
        <end position="186"/>
    </location>
</feature>
<protein>
    <submittedName>
        <fullName evidence="9">MFS transporter</fullName>
    </submittedName>
</protein>
<keyword evidence="5 7" id="KW-1133">Transmembrane helix</keyword>
<evidence type="ECO:0000313" key="10">
    <source>
        <dbReference type="Proteomes" id="UP000298347"/>
    </source>
</evidence>
<evidence type="ECO:0000256" key="7">
    <source>
        <dbReference type="SAM" id="Phobius"/>
    </source>
</evidence>
<evidence type="ECO:0000256" key="1">
    <source>
        <dbReference type="ARBA" id="ARBA00004651"/>
    </source>
</evidence>
<dbReference type="PANTHER" id="PTHR43266:SF10">
    <property type="entry name" value="BACILYSIN EXPORTER BACE-RELATED"/>
    <property type="match status" value="1"/>
</dbReference>
<dbReference type="CDD" id="cd06173">
    <property type="entry name" value="MFS_MefA_like"/>
    <property type="match status" value="1"/>
</dbReference>
<dbReference type="EMBL" id="SRJD01000005">
    <property type="protein sequence ID" value="TGA98951.1"/>
    <property type="molecule type" value="Genomic_DNA"/>
</dbReference>
<feature type="transmembrane region" description="Helical" evidence="7">
    <location>
        <begin position="341"/>
        <end position="366"/>
    </location>
</feature>